<name>A0A2W2GTN8_9ACTN</name>
<evidence type="ECO:0000256" key="4">
    <source>
        <dbReference type="ARBA" id="ARBA00022827"/>
    </source>
</evidence>
<reference evidence="7 8" key="1">
    <citation type="submission" date="2018-01" db="EMBL/GenBank/DDBJ databases">
        <title>Draft genome sequence of Sphaerisporangium sp. 7K107.</title>
        <authorList>
            <person name="Sahin N."/>
            <person name="Saygin H."/>
            <person name="Ay H."/>
        </authorList>
    </citation>
    <scope>NUCLEOTIDE SEQUENCE [LARGE SCALE GENOMIC DNA]</scope>
    <source>
        <strain evidence="7 8">7K107</strain>
    </source>
</reference>
<evidence type="ECO:0000256" key="2">
    <source>
        <dbReference type="ARBA" id="ARBA00005272"/>
    </source>
</evidence>
<dbReference type="EMBL" id="POUA01000189">
    <property type="protein sequence ID" value="PZG40880.1"/>
    <property type="molecule type" value="Genomic_DNA"/>
</dbReference>
<dbReference type="GO" id="GO:0003955">
    <property type="term" value="F:NAD(P)H dehydrogenase (quinone) activity"/>
    <property type="evidence" value="ECO:0007669"/>
    <property type="project" value="TreeGrafter"/>
</dbReference>
<keyword evidence="8" id="KW-1185">Reference proteome</keyword>
<dbReference type="Pfam" id="PF07992">
    <property type="entry name" value="Pyr_redox_2"/>
    <property type="match status" value="1"/>
</dbReference>
<dbReference type="InterPro" id="IPR036188">
    <property type="entry name" value="FAD/NAD-bd_sf"/>
</dbReference>
<evidence type="ECO:0000313" key="7">
    <source>
        <dbReference type="EMBL" id="PZG40880.1"/>
    </source>
</evidence>
<dbReference type="PANTHER" id="PTHR42913:SF3">
    <property type="entry name" value="64 KDA MITOCHONDRIAL NADH DEHYDROGENASE (EUROFUNG)"/>
    <property type="match status" value="1"/>
</dbReference>
<dbReference type="PANTHER" id="PTHR42913">
    <property type="entry name" value="APOPTOSIS-INDUCING FACTOR 1"/>
    <property type="match status" value="1"/>
</dbReference>
<evidence type="ECO:0000256" key="1">
    <source>
        <dbReference type="ARBA" id="ARBA00001974"/>
    </source>
</evidence>
<dbReference type="RefSeq" id="WP_111169422.1">
    <property type="nucleotide sequence ID" value="NZ_POUA01000189.1"/>
</dbReference>
<evidence type="ECO:0000313" key="8">
    <source>
        <dbReference type="Proteomes" id="UP000248544"/>
    </source>
</evidence>
<organism evidence="7 8">
    <name type="scientific">Spongiactinospora gelatinilytica</name>
    <dbReference type="NCBI Taxonomy" id="2666298"/>
    <lineage>
        <taxon>Bacteria</taxon>
        <taxon>Bacillati</taxon>
        <taxon>Actinomycetota</taxon>
        <taxon>Actinomycetes</taxon>
        <taxon>Streptosporangiales</taxon>
        <taxon>Streptosporangiaceae</taxon>
        <taxon>Spongiactinospora</taxon>
    </lineage>
</organism>
<gene>
    <name evidence="7" type="ORF">C1I98_22500</name>
</gene>
<keyword evidence="3" id="KW-0285">Flavoprotein</keyword>
<comment type="caution">
    <text evidence="7">The sequence shown here is derived from an EMBL/GenBank/DDBJ whole genome shotgun (WGS) entry which is preliminary data.</text>
</comment>
<keyword evidence="4" id="KW-0274">FAD</keyword>
<dbReference type="Proteomes" id="UP000248544">
    <property type="component" value="Unassembled WGS sequence"/>
</dbReference>
<dbReference type="SUPFAM" id="SSF51905">
    <property type="entry name" value="FAD/NAD(P)-binding domain"/>
    <property type="match status" value="1"/>
</dbReference>
<sequence length="215" mass="22485">MKIVVIGGGYAGMTAALRLGRRHDITVISEKDRFTQRIRLHEFVAGRSSVTIPLAELTQGTGIDVVAARVESIDLAAKQVRTADGREFGYDTLVYALGSHTDLSLPGTAEHTYAVERAAELRERLEGGAEKVVVVGGGLTGIELAAELAESYPGRRIELVARLPLGTVAPDPAGGHLAVPSCSCWPASLPGPGAGCRGLVPLLAAVVLSVAVEWV</sequence>
<protein>
    <recommendedName>
        <fullName evidence="6">FAD/NAD(P)-binding domain-containing protein</fullName>
    </recommendedName>
</protein>
<dbReference type="AlphaFoldDB" id="A0A2W2GTN8"/>
<dbReference type="GO" id="GO:0019646">
    <property type="term" value="P:aerobic electron transport chain"/>
    <property type="evidence" value="ECO:0007669"/>
    <property type="project" value="TreeGrafter"/>
</dbReference>
<dbReference type="InterPro" id="IPR023753">
    <property type="entry name" value="FAD/NAD-binding_dom"/>
</dbReference>
<comment type="cofactor">
    <cofactor evidence="1">
        <name>FAD</name>
        <dbReference type="ChEBI" id="CHEBI:57692"/>
    </cofactor>
</comment>
<keyword evidence="5" id="KW-0560">Oxidoreductase</keyword>
<accession>A0A2W2GTN8</accession>
<evidence type="ECO:0000259" key="6">
    <source>
        <dbReference type="Pfam" id="PF07992"/>
    </source>
</evidence>
<dbReference type="PRINTS" id="PR00368">
    <property type="entry name" value="FADPNR"/>
</dbReference>
<dbReference type="PRINTS" id="PR00469">
    <property type="entry name" value="PNDRDTASEII"/>
</dbReference>
<comment type="similarity">
    <text evidence="2">Belongs to the NADH dehydrogenase family.</text>
</comment>
<evidence type="ECO:0000256" key="5">
    <source>
        <dbReference type="ARBA" id="ARBA00023002"/>
    </source>
</evidence>
<evidence type="ECO:0000256" key="3">
    <source>
        <dbReference type="ARBA" id="ARBA00022630"/>
    </source>
</evidence>
<feature type="domain" description="FAD/NAD(P)-binding" evidence="6">
    <location>
        <begin position="1"/>
        <end position="164"/>
    </location>
</feature>
<dbReference type="Gene3D" id="3.50.50.100">
    <property type="match status" value="1"/>
</dbReference>
<proteinExistence type="inferred from homology"/>
<dbReference type="InterPro" id="IPR051169">
    <property type="entry name" value="NADH-Q_oxidoreductase"/>
</dbReference>